<dbReference type="InParanoid" id="E4ZUW4"/>
<reference evidence="5" key="1">
    <citation type="journal article" date="2011" name="Nat. Commun.">
        <title>Effector diversification within compartments of the Leptosphaeria maculans genome affected by Repeat-Induced Point mutations.</title>
        <authorList>
            <person name="Rouxel T."/>
            <person name="Grandaubert J."/>
            <person name="Hane J.K."/>
            <person name="Hoede C."/>
            <person name="van de Wouw A.P."/>
            <person name="Couloux A."/>
            <person name="Dominguez V."/>
            <person name="Anthouard V."/>
            <person name="Bally P."/>
            <person name="Bourras S."/>
            <person name="Cozijnsen A.J."/>
            <person name="Ciuffetti L.M."/>
            <person name="Degrave A."/>
            <person name="Dilmaghani A."/>
            <person name="Duret L."/>
            <person name="Fudal I."/>
            <person name="Goodwin S.B."/>
            <person name="Gout L."/>
            <person name="Glaser N."/>
            <person name="Linglin J."/>
            <person name="Kema G.H.J."/>
            <person name="Lapalu N."/>
            <person name="Lawrence C.B."/>
            <person name="May K."/>
            <person name="Meyer M."/>
            <person name="Ollivier B."/>
            <person name="Poulain J."/>
            <person name="Schoch C.L."/>
            <person name="Simon A."/>
            <person name="Spatafora J.W."/>
            <person name="Stachowiak A."/>
            <person name="Turgeon B.G."/>
            <person name="Tyler B.M."/>
            <person name="Vincent D."/>
            <person name="Weissenbach J."/>
            <person name="Amselem J."/>
            <person name="Quesneville H."/>
            <person name="Oliver R.P."/>
            <person name="Wincker P."/>
            <person name="Balesdent M.-H."/>
            <person name="Howlett B.J."/>
        </authorList>
    </citation>
    <scope>NUCLEOTIDE SEQUENCE [LARGE SCALE GENOMIC DNA]</scope>
    <source>
        <strain evidence="5">JN3 / isolate v23.1.3 / race Av1-4-5-6-7-8</strain>
    </source>
</reference>
<dbReference type="GO" id="GO:0016301">
    <property type="term" value="F:kinase activity"/>
    <property type="evidence" value="ECO:0007669"/>
    <property type="project" value="UniProtKB-UniRule"/>
</dbReference>
<dbReference type="GO" id="GO:0102193">
    <property type="term" value="F:protein-ribulosamine 3-kinase activity"/>
    <property type="evidence" value="ECO:0007669"/>
    <property type="project" value="UniProtKB-EC"/>
</dbReference>
<dbReference type="STRING" id="985895.E4ZUW4"/>
<evidence type="ECO:0000256" key="2">
    <source>
        <dbReference type="ARBA" id="ARBA00048655"/>
    </source>
</evidence>
<dbReference type="EC" id="2.7.1.172" evidence="1"/>
<protein>
    <recommendedName>
        <fullName evidence="1">protein-ribulosamine 3-kinase</fullName>
        <ecNumber evidence="1">2.7.1.172</ecNumber>
    </recommendedName>
</protein>
<sequence>MNPDPGILKLLGVDADETSISPSGRGGCSSATTSEIVSFLAIEFLHLTSRSTSKSRTAKSLATKLAKLHTTPAPVPVGYDKPAFVFLVTTFCGDTPQRDTFKESWVDFYAKNLLMFILGRAETKHGKDKDLRTLVENTAYKIAPQIIGDMHLNSGDGVAPVVVHGDLWSGNAGTRVIGNIKGEPEDVTYDPSACYAHSEYDLGAMKMFGGFNASFIKEYHELCPRTESVHEYEDRVSLYELYHHRNHYAMFGGDIAVAL</sequence>
<keyword evidence="3" id="KW-0418">Kinase</keyword>
<dbReference type="PANTHER" id="PTHR12149">
    <property type="entry name" value="FRUCTOSAMINE 3 KINASE-RELATED PROTEIN"/>
    <property type="match status" value="1"/>
</dbReference>
<dbReference type="HOGENOM" id="CLU_036517_0_3_1"/>
<evidence type="ECO:0000256" key="1">
    <source>
        <dbReference type="ARBA" id="ARBA00011961"/>
    </source>
</evidence>
<keyword evidence="3" id="KW-0808">Transferase</keyword>
<evidence type="ECO:0000256" key="3">
    <source>
        <dbReference type="PIRNR" id="PIRNR006221"/>
    </source>
</evidence>
<evidence type="ECO:0000313" key="5">
    <source>
        <dbReference type="Proteomes" id="UP000002668"/>
    </source>
</evidence>
<dbReference type="InterPro" id="IPR011009">
    <property type="entry name" value="Kinase-like_dom_sf"/>
</dbReference>
<proteinExistence type="inferred from homology"/>
<dbReference type="AlphaFoldDB" id="E4ZUW4"/>
<dbReference type="eggNOG" id="KOG3021">
    <property type="taxonomic scope" value="Eukaryota"/>
</dbReference>
<dbReference type="SUPFAM" id="SSF56112">
    <property type="entry name" value="Protein kinase-like (PK-like)"/>
    <property type="match status" value="1"/>
</dbReference>
<organism evidence="5">
    <name type="scientific">Leptosphaeria maculans (strain JN3 / isolate v23.1.3 / race Av1-4-5-6-7-8)</name>
    <name type="common">Blackleg fungus</name>
    <name type="synonym">Phoma lingam</name>
    <dbReference type="NCBI Taxonomy" id="985895"/>
    <lineage>
        <taxon>Eukaryota</taxon>
        <taxon>Fungi</taxon>
        <taxon>Dikarya</taxon>
        <taxon>Ascomycota</taxon>
        <taxon>Pezizomycotina</taxon>
        <taxon>Dothideomycetes</taxon>
        <taxon>Pleosporomycetidae</taxon>
        <taxon>Pleosporales</taxon>
        <taxon>Pleosporineae</taxon>
        <taxon>Leptosphaeriaceae</taxon>
        <taxon>Plenodomus</taxon>
        <taxon>Plenodomus lingam/Leptosphaeria maculans species complex</taxon>
    </lineage>
</organism>
<dbReference type="Pfam" id="PF03881">
    <property type="entry name" value="Fructosamin_kin"/>
    <property type="match status" value="1"/>
</dbReference>
<dbReference type="PIRSF" id="PIRSF006221">
    <property type="entry name" value="Ketosamine-3-kinase"/>
    <property type="match status" value="1"/>
</dbReference>
<dbReference type="EMBL" id="FP929126">
    <property type="protein sequence ID" value="CBX94901.1"/>
    <property type="molecule type" value="Genomic_DNA"/>
</dbReference>
<dbReference type="OrthoDB" id="5772781at2759"/>
<comment type="similarity">
    <text evidence="3">Belongs to the fructosamine kinase family.</text>
</comment>
<gene>
    <name evidence="4" type="ORF">LEMA_P113160.1</name>
</gene>
<dbReference type="InterPro" id="IPR016477">
    <property type="entry name" value="Fructo-/Ketosamine-3-kinase"/>
</dbReference>
<dbReference type="OMA" id="RECDIAM"/>
<dbReference type="FunFam" id="3.90.1200.10:FF:000018">
    <property type="entry name" value="Fructosamine-3-kinase, putative"/>
    <property type="match status" value="1"/>
</dbReference>
<dbReference type="Proteomes" id="UP000002668">
    <property type="component" value="Genome"/>
</dbReference>
<keyword evidence="5" id="KW-1185">Reference proteome</keyword>
<comment type="catalytic activity">
    <reaction evidence="2">
        <text>N(6)-D-ribulosyl-L-lysyl-[protein] + ATP = N(6)-(3-O-phospho-D-ribulosyl)-L-lysyl-[protein] + ADP + H(+)</text>
        <dbReference type="Rhea" id="RHEA:48432"/>
        <dbReference type="Rhea" id="RHEA-COMP:12103"/>
        <dbReference type="Rhea" id="RHEA-COMP:12104"/>
        <dbReference type="ChEBI" id="CHEBI:15378"/>
        <dbReference type="ChEBI" id="CHEBI:30616"/>
        <dbReference type="ChEBI" id="CHEBI:90418"/>
        <dbReference type="ChEBI" id="CHEBI:90420"/>
        <dbReference type="ChEBI" id="CHEBI:456216"/>
        <dbReference type="EC" id="2.7.1.172"/>
    </reaction>
    <physiologicalReaction direction="left-to-right" evidence="2">
        <dbReference type="Rhea" id="RHEA:48433"/>
    </physiologicalReaction>
</comment>
<dbReference type="PANTHER" id="PTHR12149:SF8">
    <property type="entry name" value="PROTEIN-RIBULOSAMINE 3-KINASE"/>
    <property type="match status" value="1"/>
</dbReference>
<dbReference type="VEuPathDB" id="FungiDB:LEMA_P113160.1"/>
<evidence type="ECO:0000313" key="4">
    <source>
        <dbReference type="EMBL" id="CBX94901.1"/>
    </source>
</evidence>
<name>E4ZUW4_LEPMJ</name>
<accession>E4ZUW4</accession>
<dbReference type="Gene3D" id="3.90.1200.10">
    <property type="match status" value="1"/>
</dbReference>